<organism evidence="3 4">
    <name type="scientific">Mesobacillus foraminis</name>
    <dbReference type="NCBI Taxonomy" id="279826"/>
    <lineage>
        <taxon>Bacteria</taxon>
        <taxon>Bacillati</taxon>
        <taxon>Bacillota</taxon>
        <taxon>Bacilli</taxon>
        <taxon>Bacillales</taxon>
        <taxon>Bacillaceae</taxon>
        <taxon>Mesobacillus</taxon>
    </lineage>
</organism>
<gene>
    <name evidence="3" type="ORF">EV146_111139</name>
</gene>
<dbReference type="PROSITE" id="PS51257">
    <property type="entry name" value="PROKAR_LIPOPROTEIN"/>
    <property type="match status" value="1"/>
</dbReference>
<evidence type="ECO:0000259" key="2">
    <source>
        <dbReference type="Pfam" id="PF26353"/>
    </source>
</evidence>
<feature type="domain" description="YhfM-like" evidence="2">
    <location>
        <begin position="53"/>
        <end position="138"/>
    </location>
</feature>
<keyword evidence="1" id="KW-0732">Signal</keyword>
<dbReference type="EMBL" id="SLVV01000011">
    <property type="protein sequence ID" value="TCN22300.1"/>
    <property type="molecule type" value="Genomic_DNA"/>
</dbReference>
<reference evidence="3 4" key="1">
    <citation type="journal article" date="2015" name="Stand. Genomic Sci.">
        <title>Genomic Encyclopedia of Bacterial and Archaeal Type Strains, Phase III: the genomes of soil and plant-associated and newly described type strains.</title>
        <authorList>
            <person name="Whitman W.B."/>
            <person name="Woyke T."/>
            <person name="Klenk H.P."/>
            <person name="Zhou Y."/>
            <person name="Lilburn T.G."/>
            <person name="Beck B.J."/>
            <person name="De Vos P."/>
            <person name="Vandamme P."/>
            <person name="Eisen J.A."/>
            <person name="Garrity G."/>
            <person name="Hugenholtz P."/>
            <person name="Kyrpides N.C."/>
        </authorList>
    </citation>
    <scope>NUCLEOTIDE SEQUENCE [LARGE SCALE GENOMIC DNA]</scope>
    <source>
        <strain evidence="3 4">CV53</strain>
    </source>
</reference>
<dbReference type="InterPro" id="IPR058780">
    <property type="entry name" value="YhfM-like_dom"/>
</dbReference>
<dbReference type="AlphaFoldDB" id="A0A4V2RCV1"/>
<feature type="signal peptide" evidence="1">
    <location>
        <begin position="1"/>
        <end position="22"/>
    </location>
</feature>
<name>A0A4V2RCV1_9BACI</name>
<proteinExistence type="predicted"/>
<feature type="chain" id="PRO_5038633763" description="YhfM-like domain-containing protein" evidence="1">
    <location>
        <begin position="23"/>
        <end position="142"/>
    </location>
</feature>
<dbReference type="RefSeq" id="WP_132010085.1">
    <property type="nucleotide sequence ID" value="NZ_JABUHM010000013.1"/>
</dbReference>
<dbReference type="Proteomes" id="UP000295689">
    <property type="component" value="Unassembled WGS sequence"/>
</dbReference>
<evidence type="ECO:0000313" key="3">
    <source>
        <dbReference type="EMBL" id="TCN22300.1"/>
    </source>
</evidence>
<comment type="caution">
    <text evidence="3">The sequence shown here is derived from an EMBL/GenBank/DDBJ whole genome shotgun (WGS) entry which is preliminary data.</text>
</comment>
<protein>
    <recommendedName>
        <fullName evidence="2">YhfM-like domain-containing protein</fullName>
    </recommendedName>
</protein>
<keyword evidence="4" id="KW-1185">Reference proteome</keyword>
<sequence length="142" mass="16105">MKVFYSLLLLGCLFLIAGCQNNQENTMVLLDEPIKEINVSRSGGIGDMNQDILFSFHEKQSIKVFEKGIRTAVKQQSDMKGIDPEYDVMVEYDGGLPAHAIHLWLGEEDEESTLMYMVGEGETYLTSSRTTNRLRELLLPQQ</sequence>
<dbReference type="Pfam" id="PF26353">
    <property type="entry name" value="YhfM"/>
    <property type="match status" value="1"/>
</dbReference>
<accession>A0A4V2RCV1</accession>
<evidence type="ECO:0000313" key="4">
    <source>
        <dbReference type="Proteomes" id="UP000295689"/>
    </source>
</evidence>
<evidence type="ECO:0000256" key="1">
    <source>
        <dbReference type="SAM" id="SignalP"/>
    </source>
</evidence>